<evidence type="ECO:0000259" key="2">
    <source>
        <dbReference type="Pfam" id="PF00149"/>
    </source>
</evidence>
<evidence type="ECO:0000256" key="1">
    <source>
        <dbReference type="ARBA" id="ARBA00022801"/>
    </source>
</evidence>
<dbReference type="PANTHER" id="PTHR30337">
    <property type="entry name" value="COMPONENT OF ATP-DEPENDENT DSDNA EXONUCLEASE"/>
    <property type="match status" value="1"/>
</dbReference>
<dbReference type="CDD" id="cd00840">
    <property type="entry name" value="MPP_Mre11_N"/>
    <property type="match status" value="1"/>
</dbReference>
<sequence>MKKVTFLHCADLHLDSPMTGLKHLPERIFKRLQESTFKSFTNIVNIAIKAEADIMIIAGDIFDGEDRSLRAQARFRKEMERLNDQGIPVYVIHGNHDHLGGKWPKLELPENVHVFASEVEMKQYVKEDGTIVNLYGFSYPKRHLTERWINQYQKFGEADFHIGLLHGNSEGASEHGNYAPFSLTELQDKQFDYWALGHIHKRKVLSNDPPAIYPGNPQGRNRKETGSKGAYLGELSEGGAQYEFIEANDVKWLELRIDAASSKSSSELYDLCIQSMDKVRSEGAGIVLTMEISGTGNLSKEAVELVESGELMDALQEEEKNKENFVWLRRLSFSDSAGISRTQLAAQGEFYEELCSKIDSFNGWDEALQPLYGHSLARRHLGEIPPEQKEEILREAEQILFALLLEKE</sequence>
<dbReference type="RefSeq" id="WP_132001041.1">
    <property type="nucleotide sequence ID" value="NZ_JABUHM010000006.1"/>
</dbReference>
<reference evidence="3 4" key="1">
    <citation type="journal article" date="2015" name="Stand. Genomic Sci.">
        <title>Genomic Encyclopedia of Bacterial and Archaeal Type Strains, Phase III: the genomes of soil and plant-associated and newly described type strains.</title>
        <authorList>
            <person name="Whitman W.B."/>
            <person name="Woyke T."/>
            <person name="Klenk H.P."/>
            <person name="Zhou Y."/>
            <person name="Lilburn T.G."/>
            <person name="Beck B.J."/>
            <person name="De Vos P."/>
            <person name="Vandamme P."/>
            <person name="Eisen J.A."/>
            <person name="Garrity G."/>
            <person name="Hugenholtz P."/>
            <person name="Kyrpides N.C."/>
        </authorList>
    </citation>
    <scope>NUCLEOTIDE SEQUENCE [LARGE SCALE GENOMIC DNA]</scope>
    <source>
        <strain evidence="3 4">CV53</strain>
    </source>
</reference>
<dbReference type="InterPro" id="IPR004843">
    <property type="entry name" value="Calcineurin-like_PHP"/>
</dbReference>
<dbReference type="Gene3D" id="3.60.21.10">
    <property type="match status" value="1"/>
</dbReference>
<dbReference type="PANTHER" id="PTHR30337:SF7">
    <property type="entry name" value="PHOSPHOESTERASE"/>
    <property type="match status" value="1"/>
</dbReference>
<feature type="domain" description="Calcineurin-like phosphoesterase" evidence="2">
    <location>
        <begin position="5"/>
        <end position="201"/>
    </location>
</feature>
<organism evidence="3 4">
    <name type="scientific">Mesobacillus foraminis</name>
    <dbReference type="NCBI Taxonomy" id="279826"/>
    <lineage>
        <taxon>Bacteria</taxon>
        <taxon>Bacillati</taxon>
        <taxon>Bacillota</taxon>
        <taxon>Bacilli</taxon>
        <taxon>Bacillales</taxon>
        <taxon>Bacillaceae</taxon>
        <taxon>Mesobacillus</taxon>
    </lineage>
</organism>
<accession>A0A4R2BLC0</accession>
<dbReference type="InterPro" id="IPR014576">
    <property type="entry name" value="Pesterase_YhaO"/>
</dbReference>
<name>A0A4R2BLC0_9BACI</name>
<proteinExistence type="predicted"/>
<dbReference type="InterPro" id="IPR041796">
    <property type="entry name" value="Mre11_N"/>
</dbReference>
<dbReference type="InterPro" id="IPR050535">
    <property type="entry name" value="DNA_Repair-Maintenance_Comp"/>
</dbReference>
<comment type="caution">
    <text evidence="3">The sequence shown here is derived from an EMBL/GenBank/DDBJ whole genome shotgun (WGS) entry which is preliminary data.</text>
</comment>
<dbReference type="InterPro" id="IPR029052">
    <property type="entry name" value="Metallo-depent_PP-like"/>
</dbReference>
<keyword evidence="3" id="KW-0269">Exonuclease</keyword>
<keyword evidence="4" id="KW-1185">Reference proteome</keyword>
<evidence type="ECO:0000313" key="4">
    <source>
        <dbReference type="Proteomes" id="UP000295689"/>
    </source>
</evidence>
<evidence type="ECO:0000313" key="3">
    <source>
        <dbReference type="EMBL" id="TCN27981.1"/>
    </source>
</evidence>
<dbReference type="PIRSF" id="PIRSF033091">
    <property type="entry name" value="Pesterase_YhaO"/>
    <property type="match status" value="1"/>
</dbReference>
<keyword evidence="3" id="KW-0540">Nuclease</keyword>
<keyword evidence="1" id="KW-0378">Hydrolase</keyword>
<dbReference type="SUPFAM" id="SSF56300">
    <property type="entry name" value="Metallo-dependent phosphatases"/>
    <property type="match status" value="1"/>
</dbReference>
<dbReference type="GO" id="GO:0004527">
    <property type="term" value="F:exonuclease activity"/>
    <property type="evidence" value="ECO:0007669"/>
    <property type="project" value="UniProtKB-KW"/>
</dbReference>
<dbReference type="Proteomes" id="UP000295689">
    <property type="component" value="Unassembled WGS sequence"/>
</dbReference>
<gene>
    <name evidence="3" type="ORF">EV146_101311</name>
</gene>
<dbReference type="EMBL" id="SLVV01000001">
    <property type="protein sequence ID" value="TCN27981.1"/>
    <property type="molecule type" value="Genomic_DNA"/>
</dbReference>
<dbReference type="Pfam" id="PF00149">
    <property type="entry name" value="Metallophos"/>
    <property type="match status" value="1"/>
</dbReference>
<protein>
    <submittedName>
        <fullName evidence="3">DNA repair exonuclease SbcCD nuclease subunit</fullName>
    </submittedName>
</protein>
<dbReference type="AlphaFoldDB" id="A0A4R2BLC0"/>